<name>A0ACB7Y865_9ERIC</name>
<reference evidence="1 2" key="1">
    <citation type="journal article" date="2021" name="Hortic Res">
        <title>High-quality reference genome and annotation aids understanding of berry development for evergreen blueberry (Vaccinium darrowii).</title>
        <authorList>
            <person name="Yu J."/>
            <person name="Hulse-Kemp A.M."/>
            <person name="Babiker E."/>
            <person name="Staton M."/>
        </authorList>
    </citation>
    <scope>NUCLEOTIDE SEQUENCE [LARGE SCALE GENOMIC DNA]</scope>
    <source>
        <strain evidence="2">cv. NJ 8807/NJ 8810</strain>
        <tissue evidence="1">Young leaf</tissue>
    </source>
</reference>
<proteinExistence type="predicted"/>
<protein>
    <submittedName>
        <fullName evidence="1">Uncharacterized protein</fullName>
    </submittedName>
</protein>
<evidence type="ECO:0000313" key="1">
    <source>
        <dbReference type="EMBL" id="KAH7849307.1"/>
    </source>
</evidence>
<gene>
    <name evidence="1" type="ORF">Vadar_016040</name>
</gene>
<organism evidence="1 2">
    <name type="scientific">Vaccinium darrowii</name>
    <dbReference type="NCBI Taxonomy" id="229202"/>
    <lineage>
        <taxon>Eukaryota</taxon>
        <taxon>Viridiplantae</taxon>
        <taxon>Streptophyta</taxon>
        <taxon>Embryophyta</taxon>
        <taxon>Tracheophyta</taxon>
        <taxon>Spermatophyta</taxon>
        <taxon>Magnoliopsida</taxon>
        <taxon>eudicotyledons</taxon>
        <taxon>Gunneridae</taxon>
        <taxon>Pentapetalae</taxon>
        <taxon>asterids</taxon>
        <taxon>Ericales</taxon>
        <taxon>Ericaceae</taxon>
        <taxon>Vaccinioideae</taxon>
        <taxon>Vaccinieae</taxon>
        <taxon>Vaccinium</taxon>
    </lineage>
</organism>
<dbReference type="EMBL" id="CM037157">
    <property type="protein sequence ID" value="KAH7849307.1"/>
    <property type="molecule type" value="Genomic_DNA"/>
</dbReference>
<evidence type="ECO:0000313" key="2">
    <source>
        <dbReference type="Proteomes" id="UP000828048"/>
    </source>
</evidence>
<dbReference type="Proteomes" id="UP000828048">
    <property type="component" value="Chromosome 7"/>
</dbReference>
<keyword evidence="2" id="KW-1185">Reference proteome</keyword>
<comment type="caution">
    <text evidence="1">The sequence shown here is derived from an EMBL/GenBank/DDBJ whole genome shotgun (WGS) entry which is preliminary data.</text>
</comment>
<sequence length="470" mass="53255">MAKENQLPWMCVGDFSEVGSVLEKQRGAPCSRNRIENFQNIISECNLMDLEFKGNSFTWTNNQSGEANIRERIDRAMANVEWRKKFSKAQVFHDVILGSDHCPLIINLTLPLKKIPKLFKFESMWSTHPDCKVIISLEWLNNVPGSMMFKFVQKLKHCRRKLVSWSKEEFGNNKLKLALLRDQLASIQTSPASEALDHQQRQIKGEIELLLDREEMFYHQRSRVRWLSYGDRNTSFFHTSMIQRRQRNQLLRLKDDQGSWLESEVDINAHLGNYFSDLFHSRGNRNLEEVLSVIPEVITPDMNSSLIHAVSDEEIEMAVYQLGALKAPGPDGYPGFFYQTLPRAPGPAGIPRRHWIRRPSQDFPIIVGAFLGIGQGGIRSVDPYELIRRRVLSAVGSDVRMGNPSQSTIRGLDLVTRGAGVDPEDIVERRCCGNAGRGCHRFSLGGGVSGGDAARWRSGIEGGFGGEERN</sequence>
<accession>A0ACB7Y865</accession>